<feature type="binding site" evidence="7">
    <location>
        <position position="104"/>
    </location>
    <ligand>
        <name>Zn(2+)</name>
        <dbReference type="ChEBI" id="CHEBI:29105"/>
    </ligand>
</feature>
<evidence type="ECO:0000313" key="8">
    <source>
        <dbReference type="EMBL" id="MCL9816367.1"/>
    </source>
</evidence>
<evidence type="ECO:0000256" key="7">
    <source>
        <dbReference type="PIRSR" id="PIRSR601765-2"/>
    </source>
</evidence>
<dbReference type="InterPro" id="IPR036874">
    <property type="entry name" value="Carbonic_anhydrase_sf"/>
</dbReference>
<comment type="similarity">
    <text evidence="1">Belongs to the beta-class carbonic anhydrase family.</text>
</comment>
<dbReference type="GO" id="GO:0008270">
    <property type="term" value="F:zinc ion binding"/>
    <property type="evidence" value="ECO:0007669"/>
    <property type="project" value="InterPro"/>
</dbReference>
<gene>
    <name evidence="8" type="ORF">AArcSt2_05355</name>
</gene>
<name>A0AAE3FVI1_9EURY</name>
<dbReference type="EMBL" id="JAKRVX010000002">
    <property type="protein sequence ID" value="MCL9816367.1"/>
    <property type="molecule type" value="Genomic_DNA"/>
</dbReference>
<comment type="catalytic activity">
    <reaction evidence="6">
        <text>hydrogencarbonate + H(+) = CO2 + H2O</text>
        <dbReference type="Rhea" id="RHEA:10748"/>
        <dbReference type="ChEBI" id="CHEBI:15377"/>
        <dbReference type="ChEBI" id="CHEBI:15378"/>
        <dbReference type="ChEBI" id="CHEBI:16526"/>
        <dbReference type="ChEBI" id="CHEBI:17544"/>
        <dbReference type="EC" id="4.2.1.1"/>
    </reaction>
</comment>
<dbReference type="InterPro" id="IPR001765">
    <property type="entry name" value="Carbonic_anhydrase"/>
</dbReference>
<evidence type="ECO:0000313" key="9">
    <source>
        <dbReference type="Proteomes" id="UP001203207"/>
    </source>
</evidence>
<dbReference type="EC" id="4.2.1.1" evidence="2"/>
<dbReference type="Pfam" id="PF00484">
    <property type="entry name" value="Pro_CA"/>
    <property type="match status" value="1"/>
</dbReference>
<dbReference type="PANTHER" id="PTHR11002:SF76">
    <property type="entry name" value="CARBONIC ANHYDRASE"/>
    <property type="match status" value="1"/>
</dbReference>
<feature type="binding site" evidence="7">
    <location>
        <position position="101"/>
    </location>
    <ligand>
        <name>Zn(2+)</name>
        <dbReference type="ChEBI" id="CHEBI:29105"/>
    </ligand>
</feature>
<evidence type="ECO:0000256" key="2">
    <source>
        <dbReference type="ARBA" id="ARBA00012925"/>
    </source>
</evidence>
<feature type="binding site" evidence="7">
    <location>
        <position position="41"/>
    </location>
    <ligand>
        <name>Zn(2+)</name>
        <dbReference type="ChEBI" id="CHEBI:29105"/>
    </ligand>
</feature>
<comment type="cofactor">
    <cofactor evidence="7">
        <name>Zn(2+)</name>
        <dbReference type="ChEBI" id="CHEBI:29105"/>
    </cofactor>
    <text evidence="7">Binds 1 zinc ion per subunit.</text>
</comment>
<dbReference type="GO" id="GO:0004089">
    <property type="term" value="F:carbonate dehydratase activity"/>
    <property type="evidence" value="ECO:0007669"/>
    <property type="project" value="UniProtKB-EC"/>
</dbReference>
<evidence type="ECO:0000256" key="1">
    <source>
        <dbReference type="ARBA" id="ARBA00006217"/>
    </source>
</evidence>
<protein>
    <recommendedName>
        <fullName evidence="2">carbonic anhydrase</fullName>
        <ecNumber evidence="2">4.2.1.1</ecNumber>
    </recommendedName>
</protein>
<dbReference type="Proteomes" id="UP001203207">
    <property type="component" value="Unassembled WGS sequence"/>
</dbReference>
<keyword evidence="5" id="KW-0456">Lyase</keyword>
<sequence>MPAALLRELIARNDAHHEQLSAHCFDELRSAQHPEVVSVCCSDSRVSQEGMWNVTDPGWVFTPSNIGNQAWERYEGELVVSGGVAYPVHHTGTRTIAIVGHTGCGAVTAAYHAVTAGELPADPGIRGNIETLMPAVERGIEQGLTTNCDDESAINRLVEWNVHEQVQFLREVDSLPPDVDVYGFVYDFHRAYGDADGRVYLVNANGARGTDALEELVDDDQHSHVGTLLP</sequence>
<evidence type="ECO:0000256" key="4">
    <source>
        <dbReference type="ARBA" id="ARBA00022833"/>
    </source>
</evidence>
<dbReference type="RefSeq" id="WP_250583344.1">
    <property type="nucleotide sequence ID" value="NZ_JAKRVX010000002.1"/>
</dbReference>
<dbReference type="Gene3D" id="3.40.1050.10">
    <property type="entry name" value="Carbonic anhydrase"/>
    <property type="match status" value="1"/>
</dbReference>
<organism evidence="8 9">
    <name type="scientific">Natronocalculus amylovorans</name>
    <dbReference type="NCBI Taxonomy" id="2917812"/>
    <lineage>
        <taxon>Archaea</taxon>
        <taxon>Methanobacteriati</taxon>
        <taxon>Methanobacteriota</taxon>
        <taxon>Stenosarchaea group</taxon>
        <taxon>Halobacteria</taxon>
        <taxon>Halobacteriales</taxon>
        <taxon>Haloferacaceae</taxon>
        <taxon>Natronocalculus</taxon>
    </lineage>
</organism>
<dbReference type="SUPFAM" id="SSF53056">
    <property type="entry name" value="beta-carbonic anhydrase, cab"/>
    <property type="match status" value="1"/>
</dbReference>
<dbReference type="SMART" id="SM00947">
    <property type="entry name" value="Pro_CA"/>
    <property type="match status" value="1"/>
</dbReference>
<reference evidence="8" key="1">
    <citation type="journal article" date="2022" name="Syst. Appl. Microbiol.">
        <title>Natronocalculus amylovorans gen. nov., sp. nov., and Natranaeroarchaeum aerophilus sp. nov., dominant culturable amylolytic natronoarchaea from hypersaline soda lakes in southwestern Siberia.</title>
        <authorList>
            <person name="Sorokin D.Y."/>
            <person name="Elcheninov A.G."/>
            <person name="Khizhniak T.V."/>
            <person name="Koenen M."/>
            <person name="Bale N.J."/>
            <person name="Damste J.S.S."/>
            <person name="Kublanov I.V."/>
        </authorList>
    </citation>
    <scope>NUCLEOTIDE SEQUENCE</scope>
    <source>
        <strain evidence="8">AArc-St2</strain>
    </source>
</reference>
<comment type="caution">
    <text evidence="8">The sequence shown here is derived from an EMBL/GenBank/DDBJ whole genome shotgun (WGS) entry which is preliminary data.</text>
</comment>
<proteinExistence type="inferred from homology"/>
<reference evidence="8" key="2">
    <citation type="submission" date="2022-02" db="EMBL/GenBank/DDBJ databases">
        <authorList>
            <person name="Elcheninov A.G."/>
            <person name="Sorokin D.Y."/>
            <person name="Kublanov I.V."/>
        </authorList>
    </citation>
    <scope>NUCLEOTIDE SEQUENCE</scope>
    <source>
        <strain evidence="8">AArc-St2</strain>
    </source>
</reference>
<keyword evidence="9" id="KW-1185">Reference proteome</keyword>
<evidence type="ECO:0000256" key="6">
    <source>
        <dbReference type="ARBA" id="ARBA00048348"/>
    </source>
</evidence>
<accession>A0AAE3FVI1</accession>
<evidence type="ECO:0000256" key="5">
    <source>
        <dbReference type="ARBA" id="ARBA00023239"/>
    </source>
</evidence>
<keyword evidence="4 7" id="KW-0862">Zinc</keyword>
<dbReference type="AlphaFoldDB" id="A0AAE3FVI1"/>
<evidence type="ECO:0000256" key="3">
    <source>
        <dbReference type="ARBA" id="ARBA00022723"/>
    </source>
</evidence>
<dbReference type="PANTHER" id="PTHR11002">
    <property type="entry name" value="CARBONIC ANHYDRASE"/>
    <property type="match status" value="1"/>
</dbReference>
<keyword evidence="3 7" id="KW-0479">Metal-binding</keyword>